<gene>
    <name evidence="1" type="ORF">DSLASN_42780</name>
</gene>
<evidence type="ECO:0000313" key="1">
    <source>
        <dbReference type="EMBL" id="BCS98646.1"/>
    </source>
</evidence>
<dbReference type="Proteomes" id="UP001320148">
    <property type="component" value="Chromosome"/>
</dbReference>
<keyword evidence="2" id="KW-1185">Reference proteome</keyword>
<dbReference type="EMBL" id="AP024488">
    <property type="protein sequence ID" value="BCS98646.1"/>
    <property type="molecule type" value="Genomic_DNA"/>
</dbReference>
<name>A0ABM7PM93_9BACT</name>
<sequence>MTCKGCGKTDKLIKAHIIPESFFRGLRGEKKPIKIISNTPGIYPKRTPVGVYDENILCRECEDKFQEIDNYGHKILIANELQHEKLYQNRKLVGYKIHNVNQKLLKLFFISILWRASISTHYFYSKVDLGKLENQAKELIWNMHTGGDDDFSFVLSRFDDDLAGRSILDPHKERWFGVNYYRFYLYGFTLYIKSDSQRTPKKWQQFMPIDDSLIVISRGNIKRTKEYPLMVQTANMRQNA</sequence>
<evidence type="ECO:0000313" key="2">
    <source>
        <dbReference type="Proteomes" id="UP001320148"/>
    </source>
</evidence>
<reference evidence="1 2" key="1">
    <citation type="submission" date="2021-02" db="EMBL/GenBank/DDBJ databases">
        <title>Complete genome of Desulfoluna sp. strain ASN36.</title>
        <authorList>
            <person name="Takahashi A."/>
            <person name="Kojima H."/>
            <person name="Fukui M."/>
        </authorList>
    </citation>
    <scope>NUCLEOTIDE SEQUENCE [LARGE SCALE GENOMIC DNA]</scope>
    <source>
        <strain evidence="1 2">ASN36</strain>
    </source>
</reference>
<accession>A0ABM7PM93</accession>
<dbReference type="RefSeq" id="WP_236890031.1">
    <property type="nucleotide sequence ID" value="NZ_AP024488.1"/>
</dbReference>
<evidence type="ECO:0008006" key="3">
    <source>
        <dbReference type="Google" id="ProtNLM"/>
    </source>
</evidence>
<organism evidence="1 2">
    <name type="scientific">Desulfoluna limicola</name>
    <dbReference type="NCBI Taxonomy" id="2810562"/>
    <lineage>
        <taxon>Bacteria</taxon>
        <taxon>Pseudomonadati</taxon>
        <taxon>Thermodesulfobacteriota</taxon>
        <taxon>Desulfobacteria</taxon>
        <taxon>Desulfobacterales</taxon>
        <taxon>Desulfolunaceae</taxon>
        <taxon>Desulfoluna</taxon>
    </lineage>
</organism>
<protein>
    <recommendedName>
        <fullName evidence="3">HNH endonuclease 5 domain-containing protein</fullName>
    </recommendedName>
</protein>
<proteinExistence type="predicted"/>